<accession>A0A6A1VHN3</accession>
<dbReference type="Proteomes" id="UP000516437">
    <property type="component" value="Chromosome 5"/>
</dbReference>
<keyword evidence="1" id="KW-0175">Coiled coil</keyword>
<evidence type="ECO:0000313" key="3">
    <source>
        <dbReference type="Proteomes" id="UP000516437"/>
    </source>
</evidence>
<sequence length="241" mass="26976">MNFGRDYHCGLIGYQAAKGPRAPETLQVSPHGIPQNGKQRPVISSKSSFAIDYTKAALGRAEQSIPKSQCRSEHGLLMKRKEHFDLPEVEKKKRQAVEVANVTDAGQSREIQPLNNIVNQLKDQEAVNLLQENKKLHAKCLEYEKREEQLNLKVTQLRIEIEDVQREYDRMASFFPSPVNRKLAAARSISLCHCRKAVSLASNSGSLCNCCTCFGTISPSPPPPVKTMSFYDFPDMKLATS</sequence>
<name>A0A6A1VHN3_9ROSI</name>
<dbReference type="AlphaFoldDB" id="A0A6A1VHN3"/>
<dbReference type="EMBL" id="RXIC02000023">
    <property type="protein sequence ID" value="KAB1212369.1"/>
    <property type="molecule type" value="Genomic_DNA"/>
</dbReference>
<dbReference type="OrthoDB" id="1749242at2759"/>
<reference evidence="2 3" key="1">
    <citation type="journal article" date="2019" name="Plant Biotechnol. J.">
        <title>The red bayberry genome and genetic basis of sex determination.</title>
        <authorList>
            <person name="Jia H.M."/>
            <person name="Jia H.J."/>
            <person name="Cai Q.L."/>
            <person name="Wang Y."/>
            <person name="Zhao H.B."/>
            <person name="Yang W.F."/>
            <person name="Wang G.Y."/>
            <person name="Li Y.H."/>
            <person name="Zhan D.L."/>
            <person name="Shen Y.T."/>
            <person name="Niu Q.F."/>
            <person name="Chang L."/>
            <person name="Qiu J."/>
            <person name="Zhao L."/>
            <person name="Xie H.B."/>
            <person name="Fu W.Y."/>
            <person name="Jin J."/>
            <person name="Li X.W."/>
            <person name="Jiao Y."/>
            <person name="Zhou C.C."/>
            <person name="Tu T."/>
            <person name="Chai C.Y."/>
            <person name="Gao J.L."/>
            <person name="Fan L.J."/>
            <person name="van de Weg E."/>
            <person name="Wang J.Y."/>
            <person name="Gao Z.S."/>
        </authorList>
    </citation>
    <scope>NUCLEOTIDE SEQUENCE [LARGE SCALE GENOMIC DNA]</scope>
    <source>
        <tissue evidence="2">Leaves</tissue>
    </source>
</reference>
<feature type="coiled-coil region" evidence="1">
    <location>
        <begin position="126"/>
        <end position="167"/>
    </location>
</feature>
<evidence type="ECO:0000313" key="2">
    <source>
        <dbReference type="EMBL" id="KAB1212369.1"/>
    </source>
</evidence>
<comment type="caution">
    <text evidence="2">The sequence shown here is derived from an EMBL/GenBank/DDBJ whole genome shotgun (WGS) entry which is preliminary data.</text>
</comment>
<protein>
    <submittedName>
        <fullName evidence="2">Uncharacterized protein</fullName>
    </submittedName>
</protein>
<evidence type="ECO:0000256" key="1">
    <source>
        <dbReference type="SAM" id="Coils"/>
    </source>
</evidence>
<keyword evidence="3" id="KW-1185">Reference proteome</keyword>
<organism evidence="2 3">
    <name type="scientific">Morella rubra</name>
    <name type="common">Chinese bayberry</name>
    <dbReference type="NCBI Taxonomy" id="262757"/>
    <lineage>
        <taxon>Eukaryota</taxon>
        <taxon>Viridiplantae</taxon>
        <taxon>Streptophyta</taxon>
        <taxon>Embryophyta</taxon>
        <taxon>Tracheophyta</taxon>
        <taxon>Spermatophyta</taxon>
        <taxon>Magnoliopsida</taxon>
        <taxon>eudicotyledons</taxon>
        <taxon>Gunneridae</taxon>
        <taxon>Pentapetalae</taxon>
        <taxon>rosids</taxon>
        <taxon>fabids</taxon>
        <taxon>Fagales</taxon>
        <taxon>Myricaceae</taxon>
        <taxon>Morella</taxon>
    </lineage>
</organism>
<gene>
    <name evidence="2" type="ORF">CJ030_MR5G025137</name>
</gene>
<proteinExistence type="predicted"/>